<evidence type="ECO:0000313" key="3">
    <source>
        <dbReference type="Proteomes" id="UP000291269"/>
    </source>
</evidence>
<proteinExistence type="predicted"/>
<dbReference type="RefSeq" id="WP_129226650.1">
    <property type="nucleotide sequence ID" value="NZ_SDOZ01000003.1"/>
</dbReference>
<feature type="transmembrane region" description="Helical" evidence="1">
    <location>
        <begin position="71"/>
        <end position="94"/>
    </location>
</feature>
<accession>A0A4Q2K5Z3</accession>
<keyword evidence="3" id="KW-1185">Reference proteome</keyword>
<name>A0A4Q2K5Z3_9FIRM</name>
<evidence type="ECO:0000256" key="1">
    <source>
        <dbReference type="SAM" id="Phobius"/>
    </source>
</evidence>
<reference evidence="2 3" key="1">
    <citation type="journal article" date="2019" name="Gut">
        <title>Antibiotics-induced monodominance of a novel gut bacterial order.</title>
        <authorList>
            <person name="Hildebrand F."/>
            <person name="Moitinho-Silva L."/>
            <person name="Blasche S."/>
            <person name="Jahn M.T."/>
            <person name="Gossmann T.I."/>
            <person name="Heuerta-Cepas J."/>
            <person name="Hercog R."/>
            <person name="Luetge M."/>
            <person name="Bahram M."/>
            <person name="Pryszlak A."/>
            <person name="Alves R.J."/>
            <person name="Waszak S.M."/>
            <person name="Zhu A."/>
            <person name="Ye L."/>
            <person name="Costea P.I."/>
            <person name="Aalvink S."/>
            <person name="Belzer C."/>
            <person name="Forslund S.K."/>
            <person name="Sunagawa S."/>
            <person name="Hentschel U."/>
            <person name="Merten C."/>
            <person name="Patil K.R."/>
            <person name="Benes V."/>
            <person name="Bork P."/>
        </authorList>
    </citation>
    <scope>NUCLEOTIDE SEQUENCE [LARGE SCALE GENOMIC DNA]</scope>
    <source>
        <strain evidence="2 3">HDS1380</strain>
    </source>
</reference>
<feature type="transmembrane region" description="Helical" evidence="1">
    <location>
        <begin position="20"/>
        <end position="37"/>
    </location>
</feature>
<keyword evidence="1" id="KW-1133">Transmembrane helix</keyword>
<feature type="transmembrane region" description="Helical" evidence="1">
    <location>
        <begin position="101"/>
        <end position="122"/>
    </location>
</feature>
<protein>
    <submittedName>
        <fullName evidence="2">Uncharacterized protein</fullName>
    </submittedName>
</protein>
<gene>
    <name evidence="2" type="ORF">ESZ91_09565</name>
</gene>
<dbReference type="EMBL" id="SDOZ01000003">
    <property type="protein sequence ID" value="RXZ58292.1"/>
    <property type="molecule type" value="Genomic_DNA"/>
</dbReference>
<sequence>MTFPELYRLGKKLFKADRIFYALAFFLLFSAFLLETYPEAAAAIRFSQEGERIPVYASYFSPLLQQYGNSYPLACGVMTVLITASAALCLGAGLRSLNVMYATLAGNILTMIFALMPLVAIGKDCVTAVGVGVLSCLFAAILLQTAVIIYENLSKRKK</sequence>
<evidence type="ECO:0000313" key="2">
    <source>
        <dbReference type="EMBL" id="RXZ58292.1"/>
    </source>
</evidence>
<dbReference type="Proteomes" id="UP000291269">
    <property type="component" value="Unassembled WGS sequence"/>
</dbReference>
<organism evidence="2 3">
    <name type="scientific">Candidatus Borkfalkia ceftriaxoniphila</name>
    <dbReference type="NCBI Taxonomy" id="2508949"/>
    <lineage>
        <taxon>Bacteria</taxon>
        <taxon>Bacillati</taxon>
        <taxon>Bacillota</taxon>
        <taxon>Clostridia</taxon>
        <taxon>Christensenellales</taxon>
        <taxon>Christensenellaceae</taxon>
        <taxon>Candidatus Borkfalkia</taxon>
    </lineage>
</organism>
<keyword evidence="1" id="KW-0812">Transmembrane</keyword>
<comment type="caution">
    <text evidence="2">The sequence shown here is derived from an EMBL/GenBank/DDBJ whole genome shotgun (WGS) entry which is preliminary data.</text>
</comment>
<dbReference type="AlphaFoldDB" id="A0A4Q2K5Z3"/>
<keyword evidence="1" id="KW-0472">Membrane</keyword>
<feature type="transmembrane region" description="Helical" evidence="1">
    <location>
        <begin position="128"/>
        <end position="150"/>
    </location>
</feature>